<evidence type="ECO:0000256" key="1">
    <source>
        <dbReference type="ARBA" id="ARBA00004123"/>
    </source>
</evidence>
<feature type="compositionally biased region" description="Basic and acidic residues" evidence="6">
    <location>
        <begin position="321"/>
        <end position="331"/>
    </location>
</feature>
<reference evidence="9 10" key="1">
    <citation type="journal article" date="2019" name="Nat. Plants">
        <title>Genome sequencing of Musa balbisiana reveals subgenome evolution and function divergence in polyploid bananas.</title>
        <authorList>
            <person name="Yao X."/>
        </authorList>
    </citation>
    <scope>NUCLEOTIDE SEQUENCE [LARGE SCALE GENOMIC DNA]</scope>
    <source>
        <strain evidence="10">cv. DH-PKW</strain>
        <tissue evidence="9">Leaves</tissue>
    </source>
</reference>
<dbReference type="GO" id="GO:0003700">
    <property type="term" value="F:DNA-binding transcription factor activity"/>
    <property type="evidence" value="ECO:0007669"/>
    <property type="project" value="InterPro"/>
</dbReference>
<dbReference type="InterPro" id="IPR001471">
    <property type="entry name" value="AP2/ERF_dom"/>
</dbReference>
<evidence type="ECO:0000259" key="7">
    <source>
        <dbReference type="PROSITE" id="PS50863"/>
    </source>
</evidence>
<dbReference type="InterPro" id="IPR003340">
    <property type="entry name" value="B3_DNA-bd"/>
</dbReference>
<dbReference type="EMBL" id="PYDT01000007">
    <property type="protein sequence ID" value="THU55352.1"/>
    <property type="molecule type" value="Genomic_DNA"/>
</dbReference>
<evidence type="ECO:0008006" key="11">
    <source>
        <dbReference type="Google" id="ProtNLM"/>
    </source>
</evidence>
<feature type="region of interest" description="Disordered" evidence="6">
    <location>
        <begin position="321"/>
        <end position="379"/>
    </location>
</feature>
<dbReference type="GO" id="GO:0003677">
    <property type="term" value="F:DNA binding"/>
    <property type="evidence" value="ECO:0007669"/>
    <property type="project" value="UniProtKB-KW"/>
</dbReference>
<dbReference type="SUPFAM" id="SSF54171">
    <property type="entry name" value="DNA-binding domain"/>
    <property type="match status" value="1"/>
</dbReference>
<dbReference type="SMART" id="SM00380">
    <property type="entry name" value="AP2"/>
    <property type="match status" value="1"/>
</dbReference>
<dbReference type="Gene3D" id="2.40.330.10">
    <property type="entry name" value="DNA-binding pseudobarrel domain"/>
    <property type="match status" value="1"/>
</dbReference>
<keyword evidence="5" id="KW-0539">Nucleus</keyword>
<dbReference type="STRING" id="52838.A0A4S8J4F8"/>
<dbReference type="InterPro" id="IPR016177">
    <property type="entry name" value="DNA-bd_dom_sf"/>
</dbReference>
<organism evidence="9 10">
    <name type="scientific">Musa balbisiana</name>
    <name type="common">Banana</name>
    <dbReference type="NCBI Taxonomy" id="52838"/>
    <lineage>
        <taxon>Eukaryota</taxon>
        <taxon>Viridiplantae</taxon>
        <taxon>Streptophyta</taxon>
        <taxon>Embryophyta</taxon>
        <taxon>Tracheophyta</taxon>
        <taxon>Spermatophyta</taxon>
        <taxon>Magnoliopsida</taxon>
        <taxon>Liliopsida</taxon>
        <taxon>Zingiberales</taxon>
        <taxon>Musaceae</taxon>
        <taxon>Musa</taxon>
    </lineage>
</organism>
<dbReference type="SUPFAM" id="SSF101936">
    <property type="entry name" value="DNA-binding pseudobarrel domain"/>
    <property type="match status" value="1"/>
</dbReference>
<dbReference type="InterPro" id="IPR044800">
    <property type="entry name" value="LEC2-like"/>
</dbReference>
<evidence type="ECO:0000256" key="5">
    <source>
        <dbReference type="ARBA" id="ARBA00023242"/>
    </source>
</evidence>
<keyword evidence="4" id="KW-0804">Transcription</keyword>
<feature type="compositionally biased region" description="Basic and acidic residues" evidence="6">
    <location>
        <begin position="349"/>
        <end position="360"/>
    </location>
</feature>
<dbReference type="AlphaFoldDB" id="A0A4S8J4F8"/>
<dbReference type="Gene3D" id="3.30.730.10">
    <property type="entry name" value="AP2/ERF domain"/>
    <property type="match status" value="1"/>
</dbReference>
<keyword evidence="2" id="KW-0805">Transcription regulation</keyword>
<feature type="domain" description="TF-B3" evidence="7">
    <location>
        <begin position="186"/>
        <end position="293"/>
    </location>
</feature>
<evidence type="ECO:0000256" key="3">
    <source>
        <dbReference type="ARBA" id="ARBA00023125"/>
    </source>
</evidence>
<evidence type="ECO:0000256" key="2">
    <source>
        <dbReference type="ARBA" id="ARBA00023015"/>
    </source>
</evidence>
<accession>A0A4S8J4F8</accession>
<dbReference type="Proteomes" id="UP000317650">
    <property type="component" value="Chromosome 11"/>
</dbReference>
<dbReference type="SMART" id="SM01019">
    <property type="entry name" value="B3"/>
    <property type="match status" value="1"/>
</dbReference>
<comment type="subcellular location">
    <subcellularLocation>
        <location evidence="1">Nucleus</location>
    </subcellularLocation>
</comment>
<dbReference type="PROSITE" id="PS50863">
    <property type="entry name" value="B3"/>
    <property type="match status" value="1"/>
</dbReference>
<dbReference type="GO" id="GO:0005634">
    <property type="term" value="C:nucleus"/>
    <property type="evidence" value="ECO:0007669"/>
    <property type="project" value="UniProtKB-SubCell"/>
</dbReference>
<evidence type="ECO:0000313" key="10">
    <source>
        <dbReference type="Proteomes" id="UP000317650"/>
    </source>
</evidence>
<evidence type="ECO:0000259" key="8">
    <source>
        <dbReference type="PROSITE" id="PS51032"/>
    </source>
</evidence>
<feature type="domain" description="AP2/ERF" evidence="8">
    <location>
        <begin position="68"/>
        <end position="124"/>
    </location>
</feature>
<comment type="caution">
    <text evidence="9">The sequence shown here is derived from an EMBL/GenBank/DDBJ whole genome shotgun (WGS) entry which is preliminary data.</text>
</comment>
<evidence type="ECO:0000256" key="4">
    <source>
        <dbReference type="ARBA" id="ARBA00023163"/>
    </source>
</evidence>
<keyword evidence="10" id="KW-1185">Reference proteome</keyword>
<keyword evidence="3" id="KW-0238">DNA-binding</keyword>
<dbReference type="PROSITE" id="PS51032">
    <property type="entry name" value="AP2_ERF"/>
    <property type="match status" value="1"/>
</dbReference>
<dbReference type="InterPro" id="IPR015300">
    <property type="entry name" value="DNA-bd_pseudobarrel_sf"/>
</dbReference>
<evidence type="ECO:0000256" key="6">
    <source>
        <dbReference type="SAM" id="MobiDB-lite"/>
    </source>
</evidence>
<dbReference type="PANTHER" id="PTHR31140">
    <property type="entry name" value="B3 DOMAIN-CONTAINING TRANSCRIPTION FACTOR ABI3"/>
    <property type="match status" value="1"/>
</dbReference>
<dbReference type="CDD" id="cd10017">
    <property type="entry name" value="B3_DNA"/>
    <property type="match status" value="1"/>
</dbReference>
<dbReference type="PANTHER" id="PTHR31140:SF58">
    <property type="entry name" value="DNA-BINDING PROTEIN RAV1"/>
    <property type="match status" value="1"/>
</dbReference>
<evidence type="ECO:0000313" key="9">
    <source>
        <dbReference type="EMBL" id="THU55352.1"/>
    </source>
</evidence>
<name>A0A4S8J4F8_MUSBA</name>
<gene>
    <name evidence="9" type="ORF">C4D60_Mb11t05660</name>
</gene>
<proteinExistence type="predicted"/>
<dbReference type="Pfam" id="PF02362">
    <property type="entry name" value="B3"/>
    <property type="match status" value="1"/>
</dbReference>
<sequence length="403" mass="45273">METSLRLSLCEHENRDCTLCYSAGKIRMTTAVPAAREGPDSSCIFWGRASPFVAAATGTSNNPNPSTPYRGVMLLPDGHWGAQIYARGHRVWLGSFESESAAAGAFDSAAVKLHHGDYSHRNLTATRHDDHERRFQETFSIDDVLDMIRDGSYRSRLEEYTRLHAAPIRDLPHARTSGNVTFLEMFVKELTPSDVGKLNRLVIPKKHATLYFPPVVAETVDEVRVEFVDREDRPWTFRYCYWKSSQSYVFTKGWNKFVKEKRLQAKDTVAFYRCEESDGHRRTYCLIDIIRHNSGGDRSGGSSRSTSGVIGLGLGFKRKKMENGDEEDHRSCGFSRRKSGAMGVSQDLSLERVTEKKDDEGGVVTGSAAPRKSSETQDKNKGLKLFGVWIADENDRRGKNVGT</sequence>
<protein>
    <recommendedName>
        <fullName evidence="11">TF-B3 domain-containing protein</fullName>
    </recommendedName>
</protein>
<dbReference type="InterPro" id="IPR036955">
    <property type="entry name" value="AP2/ERF_dom_sf"/>
</dbReference>